<feature type="domain" description="DUF8112" evidence="2">
    <location>
        <begin position="2"/>
        <end position="58"/>
    </location>
</feature>
<dbReference type="EMBL" id="BMPG01000003">
    <property type="protein sequence ID" value="GGL64405.1"/>
    <property type="molecule type" value="Genomic_DNA"/>
</dbReference>
<sequence length="120" mass="12749">MFQVGNVVCGEEGHDLPEEYTLGVRELVVEGRVGWCSDGATQSSWPVLLDPAVVAVSAEATKSIRLVPDGGSTHVSDAAADEDSKTTESSMKVSLGGAQRRADRSADDVVRGLYWGDVQR</sequence>
<evidence type="ECO:0000313" key="4">
    <source>
        <dbReference type="Proteomes" id="UP000607197"/>
    </source>
</evidence>
<reference evidence="3" key="1">
    <citation type="journal article" date="2014" name="Int. J. Syst. Evol. Microbiol.">
        <title>Complete genome sequence of Corynebacterium casei LMG S-19264T (=DSM 44701T), isolated from a smear-ripened cheese.</title>
        <authorList>
            <consortium name="US DOE Joint Genome Institute (JGI-PGF)"/>
            <person name="Walter F."/>
            <person name="Albersmeier A."/>
            <person name="Kalinowski J."/>
            <person name="Ruckert C."/>
        </authorList>
    </citation>
    <scope>NUCLEOTIDE SEQUENCE</scope>
    <source>
        <strain evidence="3">JCM 19596</strain>
    </source>
</reference>
<feature type="region of interest" description="Disordered" evidence="1">
    <location>
        <begin position="67"/>
        <end position="103"/>
    </location>
</feature>
<name>A0A830FK51_9EURY</name>
<proteinExistence type="predicted"/>
<comment type="caution">
    <text evidence="3">The sequence shown here is derived from an EMBL/GenBank/DDBJ whole genome shotgun (WGS) entry which is preliminary data.</text>
</comment>
<dbReference type="Proteomes" id="UP000607197">
    <property type="component" value="Unassembled WGS sequence"/>
</dbReference>
<dbReference type="InterPro" id="IPR058425">
    <property type="entry name" value="DUF8112"/>
</dbReference>
<evidence type="ECO:0000256" key="1">
    <source>
        <dbReference type="SAM" id="MobiDB-lite"/>
    </source>
</evidence>
<organism evidence="3 4">
    <name type="scientific">Halocalculus aciditolerans</name>
    <dbReference type="NCBI Taxonomy" id="1383812"/>
    <lineage>
        <taxon>Archaea</taxon>
        <taxon>Methanobacteriati</taxon>
        <taxon>Methanobacteriota</taxon>
        <taxon>Stenosarchaea group</taxon>
        <taxon>Halobacteria</taxon>
        <taxon>Halobacteriales</taxon>
        <taxon>Halobacteriaceae</taxon>
        <taxon>Halocalculus</taxon>
    </lineage>
</organism>
<accession>A0A830FK51</accession>
<gene>
    <name evidence="3" type="ORF">GCM10009039_22870</name>
</gene>
<protein>
    <recommendedName>
        <fullName evidence="2">DUF8112 domain-containing protein</fullName>
    </recommendedName>
</protein>
<keyword evidence="4" id="KW-1185">Reference proteome</keyword>
<dbReference type="AlphaFoldDB" id="A0A830FK51"/>
<evidence type="ECO:0000313" key="3">
    <source>
        <dbReference type="EMBL" id="GGL64405.1"/>
    </source>
</evidence>
<reference evidence="3" key="2">
    <citation type="submission" date="2020-09" db="EMBL/GenBank/DDBJ databases">
        <authorList>
            <person name="Sun Q."/>
            <person name="Ohkuma M."/>
        </authorList>
    </citation>
    <scope>NUCLEOTIDE SEQUENCE</scope>
    <source>
        <strain evidence="3">JCM 19596</strain>
    </source>
</reference>
<dbReference type="Pfam" id="PF26417">
    <property type="entry name" value="DUF8112"/>
    <property type="match status" value="1"/>
</dbReference>
<evidence type="ECO:0000259" key="2">
    <source>
        <dbReference type="Pfam" id="PF26417"/>
    </source>
</evidence>